<protein>
    <submittedName>
        <fullName evidence="1">Uncharacterized protein</fullName>
    </submittedName>
</protein>
<organism evidence="1">
    <name type="scientific">Anguilla anguilla</name>
    <name type="common">European freshwater eel</name>
    <name type="synonym">Muraena anguilla</name>
    <dbReference type="NCBI Taxonomy" id="7936"/>
    <lineage>
        <taxon>Eukaryota</taxon>
        <taxon>Metazoa</taxon>
        <taxon>Chordata</taxon>
        <taxon>Craniata</taxon>
        <taxon>Vertebrata</taxon>
        <taxon>Euteleostomi</taxon>
        <taxon>Actinopterygii</taxon>
        <taxon>Neopterygii</taxon>
        <taxon>Teleostei</taxon>
        <taxon>Anguilliformes</taxon>
        <taxon>Anguillidae</taxon>
        <taxon>Anguilla</taxon>
    </lineage>
</organism>
<reference evidence="1" key="1">
    <citation type="submission" date="2014-11" db="EMBL/GenBank/DDBJ databases">
        <authorList>
            <person name="Amaro Gonzalez C."/>
        </authorList>
    </citation>
    <scope>NUCLEOTIDE SEQUENCE</scope>
</reference>
<evidence type="ECO:0000313" key="1">
    <source>
        <dbReference type="EMBL" id="JAH82073.1"/>
    </source>
</evidence>
<name>A0A0E9VXT8_ANGAN</name>
<dbReference type="EMBL" id="GBXM01026504">
    <property type="protein sequence ID" value="JAH82073.1"/>
    <property type="molecule type" value="Transcribed_RNA"/>
</dbReference>
<sequence>MIFFLSNFPFCFLTLIL</sequence>
<reference evidence="1" key="2">
    <citation type="journal article" date="2015" name="Fish Shellfish Immunol.">
        <title>Early steps in the European eel (Anguilla anguilla)-Vibrio vulnificus interaction in the gills: Role of the RtxA13 toxin.</title>
        <authorList>
            <person name="Callol A."/>
            <person name="Pajuelo D."/>
            <person name="Ebbesson L."/>
            <person name="Teles M."/>
            <person name="MacKenzie S."/>
            <person name="Amaro C."/>
        </authorList>
    </citation>
    <scope>NUCLEOTIDE SEQUENCE</scope>
</reference>
<dbReference type="AlphaFoldDB" id="A0A0E9VXT8"/>
<accession>A0A0E9VXT8</accession>
<proteinExistence type="predicted"/>